<accession>A0A368V5X9</accession>
<dbReference type="Proteomes" id="UP000252795">
    <property type="component" value="Unassembled WGS sequence"/>
</dbReference>
<dbReference type="EMBL" id="QPJB01000004">
    <property type="protein sequence ID" value="RCW35730.1"/>
    <property type="molecule type" value="Genomic_DNA"/>
</dbReference>
<gene>
    <name evidence="2" type="ORF">DET51_104349</name>
    <name evidence="1" type="ORF">DET64_104349</name>
</gene>
<keyword evidence="4" id="KW-1185">Reference proteome</keyword>
<dbReference type="Proteomes" id="UP000253065">
    <property type="component" value="Unassembled WGS sequence"/>
</dbReference>
<dbReference type="AlphaFoldDB" id="A0A368V5X9"/>
<dbReference type="EMBL" id="QNSA01000004">
    <property type="protein sequence ID" value="RBP75199.1"/>
    <property type="molecule type" value="Genomic_DNA"/>
</dbReference>
<sequence length="126" mass="13987">MARQTFTEATVSISELKKNPMAALDSGAGFPIAVLNRNEPIFYCVPAAVYEAMLDRLDDHELVAVVTERSGEPSIRVDLNEFRVFALLAGPHPEEGQIMTSAPNLSRRVGFVTKNNRKCRLAKLVW</sequence>
<comment type="caution">
    <text evidence="2">The sequence shown here is derived from an EMBL/GenBank/DDBJ whole genome shotgun (WGS) entry which is preliminary data.</text>
</comment>
<evidence type="ECO:0000313" key="1">
    <source>
        <dbReference type="EMBL" id="RBP75199.1"/>
    </source>
</evidence>
<evidence type="ECO:0000313" key="4">
    <source>
        <dbReference type="Proteomes" id="UP000253065"/>
    </source>
</evidence>
<protein>
    <recommendedName>
        <fullName evidence="5">Antitoxin</fullName>
    </recommendedName>
</protein>
<reference evidence="2 3" key="1">
    <citation type="submission" date="2018-07" db="EMBL/GenBank/DDBJ databases">
        <title>Freshwater and sediment microbial communities from various areas in North America, analyzing microbe dynamics in response to fracking.</title>
        <authorList>
            <person name="Lamendella R."/>
        </authorList>
    </citation>
    <scope>NUCLEOTIDE SEQUENCE [LARGE SCALE GENOMIC DNA]</scope>
    <source>
        <strain evidence="2 3">114E</strain>
        <strain evidence="1 4">114E_o</strain>
    </source>
</reference>
<evidence type="ECO:0008006" key="5">
    <source>
        <dbReference type="Google" id="ProtNLM"/>
    </source>
</evidence>
<proteinExistence type="predicted"/>
<organism evidence="2 3">
    <name type="scientific">Marinobacter nauticus</name>
    <name type="common">Marinobacter hydrocarbonoclasticus</name>
    <name type="synonym">Marinobacter aquaeolei</name>
    <dbReference type="NCBI Taxonomy" id="2743"/>
    <lineage>
        <taxon>Bacteria</taxon>
        <taxon>Pseudomonadati</taxon>
        <taxon>Pseudomonadota</taxon>
        <taxon>Gammaproteobacteria</taxon>
        <taxon>Pseudomonadales</taxon>
        <taxon>Marinobacteraceae</taxon>
        <taxon>Marinobacter</taxon>
    </lineage>
</organism>
<evidence type="ECO:0000313" key="3">
    <source>
        <dbReference type="Proteomes" id="UP000252795"/>
    </source>
</evidence>
<evidence type="ECO:0000313" key="2">
    <source>
        <dbReference type="EMBL" id="RCW35730.1"/>
    </source>
</evidence>
<name>A0A368V5X9_MARNT</name>